<keyword evidence="3" id="KW-1185">Reference proteome</keyword>
<protein>
    <submittedName>
        <fullName evidence="2">Uncharacterized protein</fullName>
    </submittedName>
</protein>
<sequence length="119" mass="12795">MGKTIEKLPENSCQSGAVPTHPGLCSSDAILRADTCHTSTHLLLNPFPQSLPHPISCLHPIQRVQTALTLPGFAMAGWADTTQDDKHPASWGLAQVPHTGKQGRQEVAGQAGRWMALRI</sequence>
<dbReference type="Proteomes" id="UP000245119">
    <property type="component" value="Linkage Group LG1"/>
</dbReference>
<evidence type="ECO:0000313" key="2">
    <source>
        <dbReference type="EMBL" id="PVD38987.1"/>
    </source>
</evidence>
<dbReference type="EMBL" id="PZQS01000001">
    <property type="protein sequence ID" value="PVD38987.1"/>
    <property type="molecule type" value="Genomic_DNA"/>
</dbReference>
<name>A0A2T7Q018_POMCA</name>
<dbReference type="AlphaFoldDB" id="A0A2T7Q018"/>
<reference evidence="2 3" key="1">
    <citation type="submission" date="2018-04" db="EMBL/GenBank/DDBJ databases">
        <title>The genome of golden apple snail Pomacea canaliculata provides insight into stress tolerance and invasive adaptation.</title>
        <authorList>
            <person name="Liu C."/>
            <person name="Liu B."/>
            <person name="Ren Y."/>
            <person name="Zhang Y."/>
            <person name="Wang H."/>
            <person name="Li S."/>
            <person name="Jiang F."/>
            <person name="Yin L."/>
            <person name="Zhang G."/>
            <person name="Qian W."/>
            <person name="Fan W."/>
        </authorList>
    </citation>
    <scope>NUCLEOTIDE SEQUENCE [LARGE SCALE GENOMIC DNA]</scope>
    <source>
        <strain evidence="2">SZHN2017</strain>
        <tissue evidence="2">Muscle</tissue>
    </source>
</reference>
<organism evidence="2 3">
    <name type="scientific">Pomacea canaliculata</name>
    <name type="common">Golden apple snail</name>
    <dbReference type="NCBI Taxonomy" id="400727"/>
    <lineage>
        <taxon>Eukaryota</taxon>
        <taxon>Metazoa</taxon>
        <taxon>Spiralia</taxon>
        <taxon>Lophotrochozoa</taxon>
        <taxon>Mollusca</taxon>
        <taxon>Gastropoda</taxon>
        <taxon>Caenogastropoda</taxon>
        <taxon>Architaenioglossa</taxon>
        <taxon>Ampullarioidea</taxon>
        <taxon>Ampullariidae</taxon>
        <taxon>Pomacea</taxon>
    </lineage>
</organism>
<proteinExistence type="predicted"/>
<evidence type="ECO:0000313" key="3">
    <source>
        <dbReference type="Proteomes" id="UP000245119"/>
    </source>
</evidence>
<comment type="caution">
    <text evidence="2">The sequence shown here is derived from an EMBL/GenBank/DDBJ whole genome shotgun (WGS) entry which is preliminary data.</text>
</comment>
<evidence type="ECO:0000256" key="1">
    <source>
        <dbReference type="SAM" id="MobiDB-lite"/>
    </source>
</evidence>
<feature type="region of interest" description="Disordered" evidence="1">
    <location>
        <begin position="79"/>
        <end position="103"/>
    </location>
</feature>
<accession>A0A2T7Q018</accession>
<gene>
    <name evidence="2" type="ORF">C0Q70_01612</name>
</gene>